<feature type="compositionally biased region" description="Polar residues" evidence="1">
    <location>
        <begin position="23"/>
        <end position="35"/>
    </location>
</feature>
<feature type="transmembrane region" description="Helical" evidence="2">
    <location>
        <begin position="389"/>
        <end position="409"/>
    </location>
</feature>
<dbReference type="EMBL" id="ML170157">
    <property type="protein sequence ID" value="TDL28663.1"/>
    <property type="molecule type" value="Genomic_DNA"/>
</dbReference>
<dbReference type="Pfam" id="PF11696">
    <property type="entry name" value="DUF3292"/>
    <property type="match status" value="1"/>
</dbReference>
<dbReference type="GO" id="GO:0006915">
    <property type="term" value="P:apoptotic process"/>
    <property type="evidence" value="ECO:0007669"/>
    <property type="project" value="InterPro"/>
</dbReference>
<dbReference type="STRING" id="50990.A0A4Y7QM01"/>
<organism evidence="3 4">
    <name type="scientific">Rickenella mellea</name>
    <dbReference type="NCBI Taxonomy" id="50990"/>
    <lineage>
        <taxon>Eukaryota</taxon>
        <taxon>Fungi</taxon>
        <taxon>Dikarya</taxon>
        <taxon>Basidiomycota</taxon>
        <taxon>Agaricomycotina</taxon>
        <taxon>Agaricomycetes</taxon>
        <taxon>Hymenochaetales</taxon>
        <taxon>Rickenellaceae</taxon>
        <taxon>Rickenella</taxon>
    </lineage>
</organism>
<dbReference type="PANTHER" id="PTHR37402:SF1">
    <property type="entry name" value="GRAM DOMAIN-CONTAINING PROTEIN 4"/>
    <property type="match status" value="1"/>
</dbReference>
<dbReference type="OrthoDB" id="1708389at2759"/>
<evidence type="ECO:0000256" key="1">
    <source>
        <dbReference type="SAM" id="MobiDB-lite"/>
    </source>
</evidence>
<keyword evidence="4" id="KW-1185">Reference proteome</keyword>
<evidence type="ECO:0000313" key="3">
    <source>
        <dbReference type="EMBL" id="TDL28663.1"/>
    </source>
</evidence>
<keyword evidence="2" id="KW-1133">Transmembrane helix</keyword>
<feature type="transmembrane region" description="Helical" evidence="2">
    <location>
        <begin position="222"/>
        <end position="243"/>
    </location>
</feature>
<proteinExistence type="predicted"/>
<keyword evidence="2" id="KW-0472">Membrane</keyword>
<evidence type="ECO:0000313" key="4">
    <source>
        <dbReference type="Proteomes" id="UP000294933"/>
    </source>
</evidence>
<evidence type="ECO:0000256" key="2">
    <source>
        <dbReference type="SAM" id="Phobius"/>
    </source>
</evidence>
<gene>
    <name evidence="3" type="ORF">BD410DRAFT_781185</name>
</gene>
<dbReference type="AlphaFoldDB" id="A0A4Y7QM01"/>
<keyword evidence="2" id="KW-0812">Transmembrane</keyword>
<feature type="region of interest" description="Disordered" evidence="1">
    <location>
        <begin position="1"/>
        <end position="68"/>
    </location>
</feature>
<sequence>MNSTDNTHLSPPELPPRSRDQSTSRVPFTPSSASTRIPPLSADSPSQSTDTLAYATREETHTKEDDLSEQELRQLFDDEEIDRFLALFADYVSEVTVPASANTISTYDLKSDESLPPTEEDCNIVSPDVNEEWVEVNNSALSSPSKPSKRQPHSLAETVAVNYLLPQLPPARPKPERFTIGRLRLTIERLYLVVEPAYWPFLTRMISLSTWQDRRKSALFCALFWTLWVKNLLLSALFLRLLYSILRRRVFSYPTLAELRERRREVAKAEAFGSQVQTRLGRSSSSALMEAWRLFRVFSRPRKVKVKHKKAKDIQNISKERESLTEMSPSVEPVPEEELDDVTALDDTHESQEEQDLKRLGLIILTEIVDLHERIRNVFLWRHPSTSRFYTTLLISLLVFVFITPTSYLVKLGTFIMGFGFWHIVPVIAALPPSERGRLPPMLGDAPTDAEYAMELIAQRVARGENVRPPPRKPKKAGKVPAEQTGSSNPVENVQADEDDQGSLNARPGEVDWKKWGGKAASMKGWAEQSKRWIKRNEDHSNADDTLSLRKSTESVVDFTFLAQHNASPGTIAITNTELLFTPIHSSRPKIRINIEDIRGVKKTGAMKGLLVRWESTVDGDRKMSEERFLWVGGRDEVFARLVGWGGRRWHKV</sequence>
<feature type="compositionally biased region" description="Basic and acidic residues" evidence="1">
    <location>
        <begin position="56"/>
        <end position="68"/>
    </location>
</feature>
<feature type="region of interest" description="Disordered" evidence="1">
    <location>
        <begin position="463"/>
        <end position="511"/>
    </location>
</feature>
<dbReference type="VEuPathDB" id="FungiDB:BD410DRAFT_781185"/>
<dbReference type="InterPro" id="IPR037847">
    <property type="entry name" value="GRAMDC4"/>
</dbReference>
<name>A0A4Y7QM01_9AGAM</name>
<accession>A0A4Y7QM01</accession>
<dbReference type="PANTHER" id="PTHR37402">
    <property type="entry name" value="GRAM DOMAIN-CONTAINING PROTEIN 4"/>
    <property type="match status" value="1"/>
</dbReference>
<protein>
    <submittedName>
        <fullName evidence="3">Uncharacterized protein</fullName>
    </submittedName>
</protein>
<reference evidence="3 4" key="1">
    <citation type="submission" date="2018-06" db="EMBL/GenBank/DDBJ databases">
        <title>A transcriptomic atlas of mushroom development highlights an independent origin of complex multicellularity.</title>
        <authorList>
            <consortium name="DOE Joint Genome Institute"/>
            <person name="Krizsan K."/>
            <person name="Almasi E."/>
            <person name="Merenyi Z."/>
            <person name="Sahu N."/>
            <person name="Viragh M."/>
            <person name="Koszo T."/>
            <person name="Mondo S."/>
            <person name="Kiss B."/>
            <person name="Balint B."/>
            <person name="Kues U."/>
            <person name="Barry K."/>
            <person name="Hegedus J.C."/>
            <person name="Henrissat B."/>
            <person name="Johnson J."/>
            <person name="Lipzen A."/>
            <person name="Ohm R."/>
            <person name="Nagy I."/>
            <person name="Pangilinan J."/>
            <person name="Yan J."/>
            <person name="Xiong Y."/>
            <person name="Grigoriev I.V."/>
            <person name="Hibbett D.S."/>
            <person name="Nagy L.G."/>
        </authorList>
    </citation>
    <scope>NUCLEOTIDE SEQUENCE [LARGE SCALE GENOMIC DNA]</scope>
    <source>
        <strain evidence="3 4">SZMC22713</strain>
    </source>
</reference>
<dbReference type="Proteomes" id="UP000294933">
    <property type="component" value="Unassembled WGS sequence"/>
</dbReference>
<dbReference type="InterPro" id="IPR021709">
    <property type="entry name" value="DUF3292"/>
</dbReference>